<comment type="caution">
    <text evidence="1">The sequence shown here is derived from an EMBL/GenBank/DDBJ whole genome shotgun (WGS) entry which is preliminary data.</text>
</comment>
<evidence type="ECO:0000313" key="2">
    <source>
        <dbReference type="Proteomes" id="UP000028483"/>
    </source>
</evidence>
<proteinExistence type="predicted"/>
<evidence type="ECO:0008006" key="3">
    <source>
        <dbReference type="Google" id="ProtNLM"/>
    </source>
</evidence>
<evidence type="ECO:0000313" key="1">
    <source>
        <dbReference type="EMBL" id="CDH07543.1"/>
    </source>
</evidence>
<dbReference type="RefSeq" id="WP_038252870.1">
    <property type="nucleotide sequence ID" value="NZ_CAWLUU010000030.1"/>
</dbReference>
<dbReference type="InterPro" id="IPR020049">
    <property type="entry name" value="Major_capsid-like"/>
</dbReference>
<dbReference type="Proteomes" id="UP000028483">
    <property type="component" value="Unassembled WGS sequence"/>
</dbReference>
<sequence length="355" mass="39084">MAVSQKKFYLSGREIRKNGPLNVTADQKWTYGELAQIGFGGLHAMDSALTGPAAVGGFIQRHMLQHVLPGLIRTATRIRILDEITGVMTAGEWQHEEIMLNVSTPVAKAELYGDHTNIPFASYENDIENRGIVRYEQGFRVGKLEEARQSAAGFESAAEKRNAATESLEMSRERTGYFGFNSAQTRVFGLLNDPNLPAYETAKKKWPTATFAEITADITAMFSRIELSSGGRIKDDTEITQVLPLGYRSVLNIANPVARGETVMQWVKENYPNLRFVFSPEFREANGGANITYLFADSVDDGSTATNATLLQVVPVKYQLLGSENGVKGYLEDATNATAGIFVTRPWAITRLTGI</sequence>
<accession>A0A077P9X8</accession>
<organism evidence="1 2">
    <name type="scientific">Xenorhabdus bovienii str. oregonense</name>
    <dbReference type="NCBI Taxonomy" id="1398202"/>
    <lineage>
        <taxon>Bacteria</taxon>
        <taxon>Pseudomonadati</taxon>
        <taxon>Pseudomonadota</taxon>
        <taxon>Gammaproteobacteria</taxon>
        <taxon>Enterobacterales</taxon>
        <taxon>Morganellaceae</taxon>
        <taxon>Xenorhabdus</taxon>
    </lineage>
</organism>
<dbReference type="AlphaFoldDB" id="A0A077P9X8"/>
<dbReference type="HOGENOM" id="CLU_737312_0_0_6"/>
<dbReference type="Pfam" id="PF09950">
    <property type="entry name" value="Major_capside"/>
    <property type="match status" value="1"/>
</dbReference>
<name>A0A077P9X8_XENBV</name>
<protein>
    <recommendedName>
        <fullName evidence="3">Phage protein</fullName>
    </recommendedName>
</protein>
<gene>
    <name evidence="1" type="ORF">XBO1_330012</name>
</gene>
<dbReference type="EMBL" id="CBSX010000197">
    <property type="protein sequence ID" value="CDH07543.1"/>
    <property type="molecule type" value="Genomic_DNA"/>
</dbReference>
<reference evidence="1" key="1">
    <citation type="submission" date="2013-07" db="EMBL/GenBank/DDBJ databases">
        <title>Sub-species coevolution in mutualistic symbiosis.</title>
        <authorList>
            <person name="Murfin K."/>
            <person name="Klassen J."/>
            <person name="Lee M."/>
            <person name="Forst S."/>
            <person name="Stock P."/>
            <person name="Goodrich-Blair H."/>
        </authorList>
    </citation>
    <scope>NUCLEOTIDE SEQUENCE [LARGE SCALE GENOMIC DNA]</scope>
    <source>
        <strain evidence="1">Oregonense</strain>
    </source>
</reference>